<gene>
    <name evidence="7" type="ORF">UFOPK4087_00376</name>
</gene>
<dbReference type="Pfam" id="PF00892">
    <property type="entry name" value="EamA"/>
    <property type="match status" value="2"/>
</dbReference>
<feature type="transmembrane region" description="Helical" evidence="5">
    <location>
        <begin position="66"/>
        <end position="88"/>
    </location>
</feature>
<evidence type="ECO:0000259" key="6">
    <source>
        <dbReference type="Pfam" id="PF00892"/>
    </source>
</evidence>
<keyword evidence="3 5" id="KW-1133">Transmembrane helix</keyword>
<feature type="transmembrane region" description="Helical" evidence="5">
    <location>
        <begin position="94"/>
        <end position="116"/>
    </location>
</feature>
<dbReference type="GO" id="GO:0016020">
    <property type="term" value="C:membrane"/>
    <property type="evidence" value="ECO:0007669"/>
    <property type="project" value="UniProtKB-SubCell"/>
</dbReference>
<feature type="domain" description="EamA" evidence="6">
    <location>
        <begin position="9"/>
        <end position="139"/>
    </location>
</feature>
<feature type="transmembrane region" description="Helical" evidence="5">
    <location>
        <begin position="149"/>
        <end position="170"/>
    </location>
</feature>
<evidence type="ECO:0000313" key="7">
    <source>
        <dbReference type="EMBL" id="CAB5009536.1"/>
    </source>
</evidence>
<name>A0A6J7PW93_9ZZZZ</name>
<evidence type="ECO:0000256" key="4">
    <source>
        <dbReference type="ARBA" id="ARBA00023136"/>
    </source>
</evidence>
<sequence length="296" mass="31583">MSKVFGRIAPFLFVLLWSTGFIGVKYGIPYSPPFTFVALRMLIAAPLLALIAIVVNKRFEISRAIFVQSSAIGLTLHAAYLGGCFYAVSKGLPAGIVALIVSVQPVMVSVFAAVFLKEELSFRKVAGLLLGLVGLVIVLAPRITTRADISWIALAGCVIALIGGTSGTILQKRYGSALPVLSSTSIQYAVTAISVGMLALTTEKTSVTWDPHFVFSLLWLIVVLSVGAILLLFYLLRDGSAASVSSYYYLVPPVTAIEAYFLFGEKVSLYGFVGTFITVIGVWLVVAKRASGAQSL</sequence>
<dbReference type="InterPro" id="IPR050638">
    <property type="entry name" value="AA-Vitamin_Transporters"/>
</dbReference>
<feature type="domain" description="EamA" evidence="6">
    <location>
        <begin position="152"/>
        <end position="286"/>
    </location>
</feature>
<organism evidence="7">
    <name type="scientific">freshwater metagenome</name>
    <dbReference type="NCBI Taxonomy" id="449393"/>
    <lineage>
        <taxon>unclassified sequences</taxon>
        <taxon>metagenomes</taxon>
        <taxon>ecological metagenomes</taxon>
    </lineage>
</organism>
<keyword evidence="2 5" id="KW-0812">Transmembrane</keyword>
<evidence type="ECO:0000256" key="5">
    <source>
        <dbReference type="SAM" id="Phobius"/>
    </source>
</evidence>
<dbReference type="EMBL" id="CAFBPH010000052">
    <property type="protein sequence ID" value="CAB5009536.1"/>
    <property type="molecule type" value="Genomic_DNA"/>
</dbReference>
<feature type="transmembrane region" description="Helical" evidence="5">
    <location>
        <begin position="177"/>
        <end position="201"/>
    </location>
</feature>
<feature type="transmembrane region" description="Helical" evidence="5">
    <location>
        <begin position="34"/>
        <end position="54"/>
    </location>
</feature>
<dbReference type="Gene3D" id="1.10.3730.20">
    <property type="match status" value="1"/>
</dbReference>
<feature type="transmembrane region" description="Helical" evidence="5">
    <location>
        <begin position="7"/>
        <end position="28"/>
    </location>
</feature>
<protein>
    <submittedName>
        <fullName evidence="7">Unannotated protein</fullName>
    </submittedName>
</protein>
<evidence type="ECO:0000256" key="1">
    <source>
        <dbReference type="ARBA" id="ARBA00004141"/>
    </source>
</evidence>
<dbReference type="InterPro" id="IPR037185">
    <property type="entry name" value="EmrE-like"/>
</dbReference>
<feature type="transmembrane region" description="Helical" evidence="5">
    <location>
        <begin position="125"/>
        <end position="143"/>
    </location>
</feature>
<dbReference type="InterPro" id="IPR000620">
    <property type="entry name" value="EamA_dom"/>
</dbReference>
<feature type="transmembrane region" description="Helical" evidence="5">
    <location>
        <begin position="269"/>
        <end position="287"/>
    </location>
</feature>
<reference evidence="7" key="1">
    <citation type="submission" date="2020-05" db="EMBL/GenBank/DDBJ databases">
        <authorList>
            <person name="Chiriac C."/>
            <person name="Salcher M."/>
            <person name="Ghai R."/>
            <person name="Kavagutti S V."/>
        </authorList>
    </citation>
    <scope>NUCLEOTIDE SEQUENCE</scope>
</reference>
<dbReference type="SUPFAM" id="SSF103481">
    <property type="entry name" value="Multidrug resistance efflux transporter EmrE"/>
    <property type="match status" value="2"/>
</dbReference>
<comment type="subcellular location">
    <subcellularLocation>
        <location evidence="1">Membrane</location>
        <topology evidence="1">Multi-pass membrane protein</topology>
    </subcellularLocation>
</comment>
<keyword evidence="4 5" id="KW-0472">Membrane</keyword>
<accession>A0A6J7PW93</accession>
<feature type="transmembrane region" description="Helical" evidence="5">
    <location>
        <begin position="247"/>
        <end position="263"/>
    </location>
</feature>
<evidence type="ECO:0000256" key="3">
    <source>
        <dbReference type="ARBA" id="ARBA00022989"/>
    </source>
</evidence>
<dbReference type="AlphaFoldDB" id="A0A6J7PW93"/>
<dbReference type="PANTHER" id="PTHR32322:SF2">
    <property type="entry name" value="EAMA DOMAIN-CONTAINING PROTEIN"/>
    <property type="match status" value="1"/>
</dbReference>
<dbReference type="PANTHER" id="PTHR32322">
    <property type="entry name" value="INNER MEMBRANE TRANSPORTER"/>
    <property type="match status" value="1"/>
</dbReference>
<feature type="transmembrane region" description="Helical" evidence="5">
    <location>
        <begin position="213"/>
        <end position="235"/>
    </location>
</feature>
<proteinExistence type="predicted"/>
<evidence type="ECO:0000256" key="2">
    <source>
        <dbReference type="ARBA" id="ARBA00022692"/>
    </source>
</evidence>